<dbReference type="eggNOG" id="COG4566">
    <property type="taxonomic scope" value="Bacteria"/>
</dbReference>
<dbReference type="InterPro" id="IPR016032">
    <property type="entry name" value="Sig_transdc_resp-reg_C-effctor"/>
</dbReference>
<dbReference type="eggNOG" id="COG0664">
    <property type="taxonomic scope" value="Bacteria"/>
</dbReference>
<dbReference type="SUPFAM" id="SSF46894">
    <property type="entry name" value="C-terminal effector domain of the bipartite response regulators"/>
    <property type="match status" value="1"/>
</dbReference>
<dbReference type="EC" id="2.7.13.3" evidence="2"/>
<evidence type="ECO:0000256" key="3">
    <source>
        <dbReference type="ARBA" id="ARBA00022679"/>
    </source>
</evidence>
<keyword evidence="12" id="KW-1185">Reference proteome</keyword>
<dbReference type="InterPro" id="IPR036388">
    <property type="entry name" value="WH-like_DNA-bd_sf"/>
</dbReference>
<dbReference type="CDD" id="cd00075">
    <property type="entry name" value="HATPase"/>
    <property type="match status" value="1"/>
</dbReference>
<feature type="compositionally biased region" description="Polar residues" evidence="7">
    <location>
        <begin position="186"/>
        <end position="201"/>
    </location>
</feature>
<dbReference type="SUPFAM" id="SSF52172">
    <property type="entry name" value="CheY-like"/>
    <property type="match status" value="2"/>
</dbReference>
<evidence type="ECO:0000256" key="2">
    <source>
        <dbReference type="ARBA" id="ARBA00012438"/>
    </source>
</evidence>
<dbReference type="PRINTS" id="PR00038">
    <property type="entry name" value="HTHLUXR"/>
</dbReference>
<keyword evidence="6" id="KW-0597">Phosphoprotein</keyword>
<dbReference type="Gene3D" id="3.30.450.20">
    <property type="entry name" value="PAS domain"/>
    <property type="match status" value="1"/>
</dbReference>
<evidence type="ECO:0000259" key="10">
    <source>
        <dbReference type="PROSITE" id="PS50110"/>
    </source>
</evidence>
<organism evidence="11 12">
    <name type="scientific">Pararhodospirillum photometricum DSM 122</name>
    <dbReference type="NCBI Taxonomy" id="1150469"/>
    <lineage>
        <taxon>Bacteria</taxon>
        <taxon>Pseudomonadati</taxon>
        <taxon>Pseudomonadota</taxon>
        <taxon>Alphaproteobacteria</taxon>
        <taxon>Rhodospirillales</taxon>
        <taxon>Rhodospirillaceae</taxon>
        <taxon>Pararhodospirillum</taxon>
    </lineage>
</organism>
<dbReference type="CDD" id="cd06170">
    <property type="entry name" value="LuxR_C_like"/>
    <property type="match status" value="1"/>
</dbReference>
<dbReference type="InterPro" id="IPR000792">
    <property type="entry name" value="Tscrpt_reg_LuxR_C"/>
</dbReference>
<dbReference type="SUPFAM" id="SSF55785">
    <property type="entry name" value="PYP-like sensor domain (PAS domain)"/>
    <property type="match status" value="1"/>
</dbReference>
<feature type="modified residue" description="4-aspartylphosphate" evidence="6">
    <location>
        <position position="472"/>
    </location>
</feature>
<accession>H6SRC4</accession>
<dbReference type="PROSITE" id="PS00622">
    <property type="entry name" value="HTH_LUXR_1"/>
    <property type="match status" value="1"/>
</dbReference>
<feature type="domain" description="Histidine kinase" evidence="9">
    <location>
        <begin position="224"/>
        <end position="394"/>
    </location>
</feature>
<keyword evidence="3 11" id="KW-0808">Transferase</keyword>
<reference evidence="11 12" key="1">
    <citation type="submission" date="2012-02" db="EMBL/GenBank/DDBJ databases">
        <title>Shotgun genome sequence of Phaeospirillum photometricum DSM 122.</title>
        <authorList>
            <person name="Duquesne K."/>
            <person name="Sturgis J."/>
        </authorList>
    </citation>
    <scope>NUCLEOTIDE SEQUENCE [LARGE SCALE GENOMIC DNA]</scope>
    <source>
        <strain evidence="12">DSM122</strain>
    </source>
</reference>
<dbReference type="Proteomes" id="UP000033220">
    <property type="component" value="Chromosome DSM 122"/>
</dbReference>
<feature type="domain" description="Response regulatory" evidence="10">
    <location>
        <begin position="555"/>
        <end position="669"/>
    </location>
</feature>
<dbReference type="EMBL" id="HE663493">
    <property type="protein sequence ID" value="CCG09846.1"/>
    <property type="molecule type" value="Genomic_DNA"/>
</dbReference>
<dbReference type="PROSITE" id="PS50109">
    <property type="entry name" value="HIS_KIN"/>
    <property type="match status" value="1"/>
</dbReference>
<keyword evidence="5" id="KW-0238">DNA-binding</keyword>
<dbReference type="HOGENOM" id="CLU_364038_0_0_5"/>
<evidence type="ECO:0000256" key="5">
    <source>
        <dbReference type="ARBA" id="ARBA00023125"/>
    </source>
</evidence>
<dbReference type="PROSITE" id="PS50110">
    <property type="entry name" value="RESPONSE_REGULATORY"/>
    <property type="match status" value="2"/>
</dbReference>
<evidence type="ECO:0000256" key="7">
    <source>
        <dbReference type="SAM" id="MobiDB-lite"/>
    </source>
</evidence>
<dbReference type="PROSITE" id="PS50043">
    <property type="entry name" value="HTH_LUXR_2"/>
    <property type="match status" value="1"/>
</dbReference>
<dbReference type="eggNOG" id="COG5002">
    <property type="taxonomic scope" value="Bacteria"/>
</dbReference>
<keyword evidence="4" id="KW-0418">Kinase</keyword>
<evidence type="ECO:0000259" key="8">
    <source>
        <dbReference type="PROSITE" id="PS50043"/>
    </source>
</evidence>
<dbReference type="AlphaFoldDB" id="H6SRC4"/>
<dbReference type="Pfam" id="PF00072">
    <property type="entry name" value="Response_reg"/>
    <property type="match status" value="1"/>
</dbReference>
<gene>
    <name evidence="11" type="ORF">RSPPHO_03220</name>
</gene>
<protein>
    <recommendedName>
        <fullName evidence="2">histidine kinase</fullName>
        <ecNumber evidence="2">2.7.13.3</ecNumber>
    </recommendedName>
</protein>
<evidence type="ECO:0000313" key="11">
    <source>
        <dbReference type="EMBL" id="CCG09846.1"/>
    </source>
</evidence>
<dbReference type="InterPro" id="IPR004358">
    <property type="entry name" value="Sig_transdc_His_kin-like_C"/>
</dbReference>
<feature type="domain" description="Response regulatory" evidence="10">
    <location>
        <begin position="421"/>
        <end position="539"/>
    </location>
</feature>
<dbReference type="GO" id="GO:0000155">
    <property type="term" value="F:phosphorelay sensor kinase activity"/>
    <property type="evidence" value="ECO:0007669"/>
    <property type="project" value="TreeGrafter"/>
</dbReference>
<name>H6SRC4_PARPM</name>
<comment type="catalytic activity">
    <reaction evidence="1">
        <text>ATP + protein L-histidine = ADP + protein N-phospho-L-histidine.</text>
        <dbReference type="EC" id="2.7.13.3"/>
    </reaction>
</comment>
<evidence type="ECO:0000313" key="12">
    <source>
        <dbReference type="Proteomes" id="UP000033220"/>
    </source>
</evidence>
<dbReference type="PRINTS" id="PR00344">
    <property type="entry name" value="BCTRLSENSOR"/>
</dbReference>
<sequence length="767" mass="83244">MNTRESQIMTDPPNPDRRRGARPPSPPLSPQRVTPITEPLRLIEELRVHQIELELQNESLLQKGQENKAALARYTALFDFAPVAFVTLDHRGRIGKANQSATALLPLDPNQHGNLRLAAFLADEALPAFARFIDQLFAGEHPTAIQVGLRSPPGPTARTLLIEGGVDIGDPSWVFLALIDLSDQGNGEKASSQSTGPSPHSTGGPADTETRTMIGDLYHTLQVMSGLLNTLLDVDLMETGACVPISPVSLASILTKIEHNFSEHAARTGVTWNVVPSRGVVLSDPALLERMLTHLIVNAFKYAPSGMVLVGCRRQGPLVRLEVWDNGIGIPEDQQDKIFEPFYQVENAQERWPRGVGLGLAIVRRQAVVVGHHLGMRSWPDRGSVFWIEVPRAPDEPVSRPAVARANKGRAFLPRLLDHTSLLVIQEESLAGGGLPKLIVDQGSHVTVVRTRSEALISLGHAPTPPDLVIVDQDHPGSRIGMDVLKSLKDDLPLLVPTLLVTEGRISAHVHEPDFRIPDAILTRPFRNEDLASAVGALLSPSSAPPLPLRPPLPTVFVMDDDAPLCEVMAMVLNTGDPQTDGYAHAAAFMKAHSPFARPPALVDVVMPGMNGIALMRWLRTRGDPMPVLVMSGQGNVTMAVATMARGAEAFLLEPLDLAQMLAAVARVLAVGPAATPADAAHQRIALARLARLTLREQDVLDQLLFGSSNKMIAHILNISQRTVENHRAALMRKTESKSLLDLFRTLMDAGRISRRGPQEAGRPPHE</sequence>
<dbReference type="GO" id="GO:0005886">
    <property type="term" value="C:plasma membrane"/>
    <property type="evidence" value="ECO:0007669"/>
    <property type="project" value="TreeGrafter"/>
</dbReference>
<dbReference type="InterPro" id="IPR036890">
    <property type="entry name" value="HATPase_C_sf"/>
</dbReference>
<dbReference type="InterPro" id="IPR000014">
    <property type="entry name" value="PAS"/>
</dbReference>
<dbReference type="GO" id="GO:0009927">
    <property type="term" value="F:histidine phosphotransfer kinase activity"/>
    <property type="evidence" value="ECO:0007669"/>
    <property type="project" value="TreeGrafter"/>
</dbReference>
<dbReference type="InterPro" id="IPR005467">
    <property type="entry name" value="His_kinase_dom"/>
</dbReference>
<dbReference type="KEGG" id="rpm:RSPPHO_03220"/>
<dbReference type="GO" id="GO:0006355">
    <property type="term" value="P:regulation of DNA-templated transcription"/>
    <property type="evidence" value="ECO:0007669"/>
    <property type="project" value="InterPro"/>
</dbReference>
<dbReference type="SUPFAM" id="SSF55874">
    <property type="entry name" value="ATPase domain of HSP90 chaperone/DNA topoisomerase II/histidine kinase"/>
    <property type="match status" value="1"/>
</dbReference>
<dbReference type="PATRIC" id="fig|1150469.3.peg.3623"/>
<dbReference type="PANTHER" id="PTHR43047:SF72">
    <property type="entry name" value="OSMOSENSING HISTIDINE PROTEIN KINASE SLN1"/>
    <property type="match status" value="1"/>
</dbReference>
<proteinExistence type="predicted"/>
<dbReference type="InterPro" id="IPR035965">
    <property type="entry name" value="PAS-like_dom_sf"/>
</dbReference>
<dbReference type="Gene3D" id="1.10.10.10">
    <property type="entry name" value="Winged helix-like DNA-binding domain superfamily/Winged helix DNA-binding domain"/>
    <property type="match status" value="1"/>
</dbReference>
<feature type="region of interest" description="Disordered" evidence="7">
    <location>
        <begin position="186"/>
        <end position="210"/>
    </location>
</feature>
<evidence type="ECO:0000259" key="9">
    <source>
        <dbReference type="PROSITE" id="PS50109"/>
    </source>
</evidence>
<dbReference type="Gene3D" id="3.30.565.10">
    <property type="entry name" value="Histidine kinase-like ATPase, C-terminal domain"/>
    <property type="match status" value="1"/>
</dbReference>
<dbReference type="STRING" id="1150469.RSPPHO_03220"/>
<evidence type="ECO:0000256" key="6">
    <source>
        <dbReference type="PROSITE-ProRule" id="PRU00169"/>
    </source>
</evidence>
<dbReference type="Pfam" id="PF00196">
    <property type="entry name" value="GerE"/>
    <property type="match status" value="1"/>
</dbReference>
<feature type="modified residue" description="4-aspartylphosphate" evidence="6">
    <location>
        <position position="604"/>
    </location>
</feature>
<dbReference type="InterPro" id="IPR001789">
    <property type="entry name" value="Sig_transdc_resp-reg_receiver"/>
</dbReference>
<dbReference type="GO" id="GO:0003677">
    <property type="term" value="F:DNA binding"/>
    <property type="evidence" value="ECO:0007669"/>
    <property type="project" value="UniProtKB-KW"/>
</dbReference>
<dbReference type="Gene3D" id="3.40.50.2300">
    <property type="match status" value="2"/>
</dbReference>
<dbReference type="SMART" id="SM00387">
    <property type="entry name" value="HATPase_c"/>
    <property type="match status" value="1"/>
</dbReference>
<dbReference type="CDD" id="cd00130">
    <property type="entry name" value="PAS"/>
    <property type="match status" value="1"/>
</dbReference>
<dbReference type="SMART" id="SM00448">
    <property type="entry name" value="REC"/>
    <property type="match status" value="1"/>
</dbReference>
<dbReference type="PANTHER" id="PTHR43047">
    <property type="entry name" value="TWO-COMPONENT HISTIDINE PROTEIN KINASE"/>
    <property type="match status" value="1"/>
</dbReference>
<dbReference type="InterPro" id="IPR003594">
    <property type="entry name" value="HATPase_dom"/>
</dbReference>
<feature type="region of interest" description="Disordered" evidence="7">
    <location>
        <begin position="1"/>
        <end position="35"/>
    </location>
</feature>
<dbReference type="SMART" id="SM00421">
    <property type="entry name" value="HTH_LUXR"/>
    <property type="match status" value="1"/>
</dbReference>
<evidence type="ECO:0000256" key="4">
    <source>
        <dbReference type="ARBA" id="ARBA00022777"/>
    </source>
</evidence>
<dbReference type="InterPro" id="IPR011006">
    <property type="entry name" value="CheY-like_superfamily"/>
</dbReference>
<evidence type="ECO:0000256" key="1">
    <source>
        <dbReference type="ARBA" id="ARBA00000085"/>
    </source>
</evidence>
<feature type="domain" description="HTH luxR-type" evidence="8">
    <location>
        <begin position="686"/>
        <end position="751"/>
    </location>
</feature>
<dbReference type="Pfam" id="PF02518">
    <property type="entry name" value="HATPase_c"/>
    <property type="match status" value="1"/>
</dbReference>